<keyword evidence="5" id="KW-1185">Reference proteome</keyword>
<comment type="caution">
    <text evidence="3">The sequence shown here is derived from an EMBL/GenBank/DDBJ whole genome shotgun (WGS) entry which is preliminary data.</text>
</comment>
<protein>
    <submittedName>
        <fullName evidence="3">F-box domain containing protein</fullName>
    </submittedName>
</protein>
<dbReference type="EMBL" id="NQIK02000007">
    <property type="protein sequence ID" value="KAF7568290.1"/>
    <property type="molecule type" value="Genomic_DNA"/>
</dbReference>
<evidence type="ECO:0000259" key="1">
    <source>
        <dbReference type="PROSITE" id="PS50181"/>
    </source>
</evidence>
<name>A0A2W1FD91_9PLEO</name>
<dbReference type="Proteomes" id="UP000249757">
    <property type="component" value="Unassembled WGS sequence"/>
</dbReference>
<feature type="domain" description="F-box" evidence="1">
    <location>
        <begin position="47"/>
        <end position="93"/>
    </location>
</feature>
<dbReference type="OrthoDB" id="3792830at2759"/>
<reference evidence="3" key="3">
    <citation type="journal article" date="2022" name="bioRxiv">
        <title>A global pangenome for the wheat fungal pathogen Pyrenophora tritici-repentis and prediction of effector protein structural homology.</title>
        <authorList>
            <person name="Moolhuijzen P."/>
            <person name="See P.T."/>
            <person name="Shi G."/>
            <person name="Powell H.R."/>
            <person name="Cockram J."/>
            <person name="Jorgensen L.N."/>
            <person name="Benslimane H."/>
            <person name="Strelkov S.E."/>
            <person name="Turner J."/>
            <person name="Liu Z."/>
            <person name="Moffat C.S."/>
        </authorList>
    </citation>
    <scope>NUCLEOTIDE SEQUENCE</scope>
    <source>
        <strain evidence="3">86-124</strain>
    </source>
</reference>
<evidence type="ECO:0000313" key="4">
    <source>
        <dbReference type="Proteomes" id="UP000245464"/>
    </source>
</evidence>
<reference evidence="3" key="2">
    <citation type="submission" date="2021-05" db="EMBL/GenBank/DDBJ databases">
        <authorList>
            <person name="Moolhuijzen P.M."/>
            <person name="Moffat C.S."/>
        </authorList>
    </citation>
    <scope>NUCLEOTIDE SEQUENCE</scope>
    <source>
        <strain evidence="3">86-124</strain>
    </source>
</reference>
<proteinExistence type="predicted"/>
<dbReference type="EMBL" id="NRDI02000012">
    <property type="protein sequence ID" value="KAI1511943.1"/>
    <property type="molecule type" value="Genomic_DNA"/>
</dbReference>
<dbReference type="SMART" id="SM00256">
    <property type="entry name" value="FBOX"/>
    <property type="match status" value="1"/>
</dbReference>
<reference evidence="5" key="4">
    <citation type="journal article" date="2022" name="Microb. Genom.">
        <title>A global pangenome for the wheat fungal pathogen Pyrenophora tritici-repentis and prediction of effector protein structural homology.</title>
        <authorList>
            <person name="Moolhuijzen P.M."/>
            <person name="See P.T."/>
            <person name="Shi G."/>
            <person name="Powell H.R."/>
            <person name="Cockram J."/>
            <person name="Jorgensen L.N."/>
            <person name="Benslimane H."/>
            <person name="Strelkov S.E."/>
            <person name="Turner J."/>
            <person name="Liu Z."/>
            <person name="Moffat C.S."/>
        </authorList>
    </citation>
    <scope>NUCLEOTIDE SEQUENCE [LARGE SCALE GENOMIC DNA]</scope>
</reference>
<evidence type="ECO:0000313" key="5">
    <source>
        <dbReference type="Proteomes" id="UP000249757"/>
    </source>
</evidence>
<evidence type="ECO:0000313" key="2">
    <source>
        <dbReference type="EMBL" id="KAF7568290.1"/>
    </source>
</evidence>
<dbReference type="Pfam" id="PF00646">
    <property type="entry name" value="F-box"/>
    <property type="match status" value="1"/>
</dbReference>
<dbReference type="AlphaFoldDB" id="A0A2W1FD91"/>
<dbReference type="PROSITE" id="PS50181">
    <property type="entry name" value="FBOX"/>
    <property type="match status" value="1"/>
</dbReference>
<dbReference type="OMA" id="LAHYICL"/>
<gene>
    <name evidence="3" type="ORF">Ptr86124_008783</name>
    <name evidence="2" type="ORF">PtrM4_129030</name>
</gene>
<reference evidence="2 4" key="1">
    <citation type="journal article" date="2018" name="BMC Genomics">
        <title>Comparative genomics of the wheat fungal pathogen Pyrenophora tritici-repentis reveals chromosomal variations and genome plasticity.</title>
        <authorList>
            <person name="Moolhuijzen P."/>
            <person name="See P.T."/>
            <person name="Hane J.K."/>
            <person name="Shi G."/>
            <person name="Liu Z."/>
            <person name="Oliver R.P."/>
            <person name="Moffat C.S."/>
        </authorList>
    </citation>
    <scope>NUCLEOTIDE SEQUENCE [LARGE SCALE GENOMIC DNA]</scope>
    <source>
        <strain evidence="2">M4</strain>
    </source>
</reference>
<sequence length="337" mass="37788">MDFVRLQQETFEHLREGIVDEDALETRYPLDYGNQDFTLSLEYDVSLGALDALPIELQQKVLSFLDIKALLVFRRVSKPALSLVNTLLEYQKIVMNAPMALRMSIAIGMHENYTISQLFDALCERGCADCGTLAHYICLFTCSRLCLSQNGCCPGKLAPRILLDLPVQDDDGSIQSDMQVENAPDNWVPEHVPRFTPVPGTYFVSRPLCKYGSTHTLTKIRPGNVFIDMNAFDNGKKFVSQYIDSEDQVMNVLYKTISVVVAPWLSKTSMSFECGMQCPGCMEEDREAISNLSVLQTSITPNLDTRVCEIWTKEGLVEHARRAHGGNDGSQNGHMEL</sequence>
<dbReference type="Proteomes" id="UP000245464">
    <property type="component" value="Chromosome 7"/>
</dbReference>
<dbReference type="SUPFAM" id="SSF81383">
    <property type="entry name" value="F-box domain"/>
    <property type="match status" value="1"/>
</dbReference>
<organism evidence="3 5">
    <name type="scientific">Pyrenophora tritici-repentis</name>
    <dbReference type="NCBI Taxonomy" id="45151"/>
    <lineage>
        <taxon>Eukaryota</taxon>
        <taxon>Fungi</taxon>
        <taxon>Dikarya</taxon>
        <taxon>Ascomycota</taxon>
        <taxon>Pezizomycotina</taxon>
        <taxon>Dothideomycetes</taxon>
        <taxon>Pleosporomycetidae</taxon>
        <taxon>Pleosporales</taxon>
        <taxon>Pleosporineae</taxon>
        <taxon>Pleosporaceae</taxon>
        <taxon>Pyrenophora</taxon>
    </lineage>
</organism>
<accession>A0A2W1FD91</accession>
<dbReference type="InterPro" id="IPR001810">
    <property type="entry name" value="F-box_dom"/>
</dbReference>
<dbReference type="InterPro" id="IPR036047">
    <property type="entry name" value="F-box-like_dom_sf"/>
</dbReference>
<evidence type="ECO:0000313" key="3">
    <source>
        <dbReference type="EMBL" id="KAI1511943.1"/>
    </source>
</evidence>